<keyword evidence="2" id="KW-1133">Transmembrane helix</keyword>
<dbReference type="WBParaSite" id="maker-uti_cns_0001069-snap-gene-0.4-mRNA-1">
    <property type="protein sequence ID" value="maker-uti_cns_0001069-snap-gene-0.4-mRNA-1"/>
    <property type="gene ID" value="maker-uti_cns_0001069-snap-gene-0.4"/>
</dbReference>
<feature type="transmembrane region" description="Helical" evidence="2">
    <location>
        <begin position="21"/>
        <end position="39"/>
    </location>
</feature>
<protein>
    <submittedName>
        <fullName evidence="4">DUF4129 domain-containing protein</fullName>
    </submittedName>
</protein>
<organism evidence="3 4">
    <name type="scientific">Macrostomum lignano</name>
    <dbReference type="NCBI Taxonomy" id="282301"/>
    <lineage>
        <taxon>Eukaryota</taxon>
        <taxon>Metazoa</taxon>
        <taxon>Spiralia</taxon>
        <taxon>Lophotrochozoa</taxon>
        <taxon>Platyhelminthes</taxon>
        <taxon>Rhabditophora</taxon>
        <taxon>Macrostomorpha</taxon>
        <taxon>Macrostomida</taxon>
        <taxon>Macrostomidae</taxon>
        <taxon>Macrostomum</taxon>
    </lineage>
</organism>
<evidence type="ECO:0000256" key="2">
    <source>
        <dbReference type="SAM" id="Phobius"/>
    </source>
</evidence>
<sequence length="119" mass="14224">ENDREVAVEVAQSLFSTSNKHLGIVAAIFGVLFILLFIWERVYWQPRNPEYKFEEINWNYERQKTEAEFGRQLDFKNFYRHSRRLSKTSRQQKRNQDLTEPDPAQNKDLTATTDRVAEL</sequence>
<evidence type="ECO:0000256" key="1">
    <source>
        <dbReference type="SAM" id="MobiDB-lite"/>
    </source>
</evidence>
<keyword evidence="2" id="KW-0812">Transmembrane</keyword>
<feature type="compositionally biased region" description="Basic residues" evidence="1">
    <location>
        <begin position="82"/>
        <end position="93"/>
    </location>
</feature>
<feature type="region of interest" description="Disordered" evidence="1">
    <location>
        <begin position="82"/>
        <end position="119"/>
    </location>
</feature>
<evidence type="ECO:0000313" key="3">
    <source>
        <dbReference type="Proteomes" id="UP000095280"/>
    </source>
</evidence>
<evidence type="ECO:0000313" key="4">
    <source>
        <dbReference type="WBParaSite" id="maker-uti_cns_0001069-snap-gene-0.4-mRNA-1"/>
    </source>
</evidence>
<dbReference type="Proteomes" id="UP000095280">
    <property type="component" value="Unplaced"/>
</dbReference>
<accession>A0A1I8G754</accession>
<name>A0A1I8G754_9PLAT</name>
<keyword evidence="3" id="KW-1185">Reference proteome</keyword>
<reference evidence="4" key="1">
    <citation type="submission" date="2016-11" db="UniProtKB">
        <authorList>
            <consortium name="WormBaseParasite"/>
        </authorList>
    </citation>
    <scope>IDENTIFICATION</scope>
</reference>
<dbReference type="AlphaFoldDB" id="A0A1I8G754"/>
<keyword evidence="2" id="KW-0472">Membrane</keyword>
<proteinExistence type="predicted"/>